<dbReference type="SMART" id="SM00906">
    <property type="entry name" value="Fungal_trans"/>
    <property type="match status" value="1"/>
</dbReference>
<keyword evidence="3" id="KW-0862">Zinc</keyword>
<evidence type="ECO:0000256" key="5">
    <source>
        <dbReference type="ARBA" id="ARBA00023125"/>
    </source>
</evidence>
<keyword evidence="10" id="KW-1185">Reference proteome</keyword>
<gene>
    <name evidence="9" type="ORF">P153DRAFT_340820</name>
</gene>
<dbReference type="CDD" id="cd00067">
    <property type="entry name" value="GAL4"/>
    <property type="match status" value="1"/>
</dbReference>
<evidence type="ECO:0000313" key="10">
    <source>
        <dbReference type="Proteomes" id="UP000799771"/>
    </source>
</evidence>
<dbReference type="GeneID" id="54406323"/>
<dbReference type="OrthoDB" id="2399539at2759"/>
<comment type="subcellular location">
    <subcellularLocation>
        <location evidence="1">Nucleus</location>
    </subcellularLocation>
</comment>
<evidence type="ECO:0000259" key="8">
    <source>
        <dbReference type="PROSITE" id="PS50048"/>
    </source>
</evidence>
<keyword evidence="6" id="KW-0804">Transcription</keyword>
<dbReference type="InterPro" id="IPR052202">
    <property type="entry name" value="Yeast_MetPath_Reg"/>
</dbReference>
<dbReference type="GO" id="GO:0043565">
    <property type="term" value="F:sequence-specific DNA binding"/>
    <property type="evidence" value="ECO:0007669"/>
    <property type="project" value="TreeGrafter"/>
</dbReference>
<dbReference type="SUPFAM" id="SSF57701">
    <property type="entry name" value="Zn2/Cys6 DNA-binding domain"/>
    <property type="match status" value="1"/>
</dbReference>
<dbReference type="SMART" id="SM00066">
    <property type="entry name" value="GAL4"/>
    <property type="match status" value="1"/>
</dbReference>
<keyword evidence="5" id="KW-0238">DNA-binding</keyword>
<dbReference type="PROSITE" id="PS00463">
    <property type="entry name" value="ZN2_CY6_FUNGAL_1"/>
    <property type="match status" value="1"/>
</dbReference>
<dbReference type="Gene3D" id="4.10.240.10">
    <property type="entry name" value="Zn(2)-C6 fungal-type DNA-binding domain"/>
    <property type="match status" value="1"/>
</dbReference>
<evidence type="ECO:0000256" key="3">
    <source>
        <dbReference type="ARBA" id="ARBA00022833"/>
    </source>
</evidence>
<dbReference type="EMBL" id="ML977506">
    <property type="protein sequence ID" value="KAF2129692.1"/>
    <property type="molecule type" value="Genomic_DNA"/>
</dbReference>
<dbReference type="GO" id="GO:0045944">
    <property type="term" value="P:positive regulation of transcription by RNA polymerase II"/>
    <property type="evidence" value="ECO:0007669"/>
    <property type="project" value="TreeGrafter"/>
</dbReference>
<dbReference type="GO" id="GO:0000981">
    <property type="term" value="F:DNA-binding transcription factor activity, RNA polymerase II-specific"/>
    <property type="evidence" value="ECO:0007669"/>
    <property type="project" value="InterPro"/>
</dbReference>
<dbReference type="PROSITE" id="PS50048">
    <property type="entry name" value="ZN2_CY6_FUNGAL_2"/>
    <property type="match status" value="1"/>
</dbReference>
<evidence type="ECO:0000256" key="2">
    <source>
        <dbReference type="ARBA" id="ARBA00022723"/>
    </source>
</evidence>
<evidence type="ECO:0000256" key="1">
    <source>
        <dbReference type="ARBA" id="ARBA00004123"/>
    </source>
</evidence>
<organism evidence="9 10">
    <name type="scientific">Dothidotthia symphoricarpi CBS 119687</name>
    <dbReference type="NCBI Taxonomy" id="1392245"/>
    <lineage>
        <taxon>Eukaryota</taxon>
        <taxon>Fungi</taxon>
        <taxon>Dikarya</taxon>
        <taxon>Ascomycota</taxon>
        <taxon>Pezizomycotina</taxon>
        <taxon>Dothideomycetes</taxon>
        <taxon>Pleosporomycetidae</taxon>
        <taxon>Pleosporales</taxon>
        <taxon>Dothidotthiaceae</taxon>
        <taxon>Dothidotthia</taxon>
    </lineage>
</organism>
<evidence type="ECO:0000313" key="9">
    <source>
        <dbReference type="EMBL" id="KAF2129692.1"/>
    </source>
</evidence>
<evidence type="ECO:0000256" key="6">
    <source>
        <dbReference type="ARBA" id="ARBA00023163"/>
    </source>
</evidence>
<keyword evidence="7" id="KW-0539">Nucleus</keyword>
<keyword evidence="2" id="KW-0479">Metal-binding</keyword>
<dbReference type="CDD" id="cd12148">
    <property type="entry name" value="fungal_TF_MHR"/>
    <property type="match status" value="1"/>
</dbReference>
<dbReference type="AlphaFoldDB" id="A0A6A6ACR3"/>
<feature type="domain" description="Zn(2)-C6 fungal-type" evidence="8">
    <location>
        <begin position="17"/>
        <end position="46"/>
    </location>
</feature>
<accession>A0A6A6ACR3</accession>
<reference evidence="9" key="1">
    <citation type="journal article" date="2020" name="Stud. Mycol.">
        <title>101 Dothideomycetes genomes: a test case for predicting lifestyles and emergence of pathogens.</title>
        <authorList>
            <person name="Haridas S."/>
            <person name="Albert R."/>
            <person name="Binder M."/>
            <person name="Bloem J."/>
            <person name="Labutti K."/>
            <person name="Salamov A."/>
            <person name="Andreopoulos B."/>
            <person name="Baker S."/>
            <person name="Barry K."/>
            <person name="Bills G."/>
            <person name="Bluhm B."/>
            <person name="Cannon C."/>
            <person name="Castanera R."/>
            <person name="Culley D."/>
            <person name="Daum C."/>
            <person name="Ezra D."/>
            <person name="Gonzalez J."/>
            <person name="Henrissat B."/>
            <person name="Kuo A."/>
            <person name="Liang C."/>
            <person name="Lipzen A."/>
            <person name="Lutzoni F."/>
            <person name="Magnuson J."/>
            <person name="Mondo S."/>
            <person name="Nolan M."/>
            <person name="Ohm R."/>
            <person name="Pangilinan J."/>
            <person name="Park H.-J."/>
            <person name="Ramirez L."/>
            <person name="Alfaro M."/>
            <person name="Sun H."/>
            <person name="Tritt A."/>
            <person name="Yoshinaga Y."/>
            <person name="Zwiers L.-H."/>
            <person name="Turgeon B."/>
            <person name="Goodwin S."/>
            <person name="Spatafora J."/>
            <person name="Crous P."/>
            <person name="Grigoriev I."/>
        </authorList>
    </citation>
    <scope>NUCLEOTIDE SEQUENCE</scope>
    <source>
        <strain evidence="9">CBS 119687</strain>
    </source>
</reference>
<dbReference type="PANTHER" id="PTHR47782:SF1">
    <property type="entry name" value="PYRIMIDINE PATHWAY REGULATORY PROTEIN 1"/>
    <property type="match status" value="1"/>
</dbReference>
<dbReference type="Pfam" id="PF00172">
    <property type="entry name" value="Zn_clus"/>
    <property type="match status" value="1"/>
</dbReference>
<dbReference type="GO" id="GO:0006351">
    <property type="term" value="P:DNA-templated transcription"/>
    <property type="evidence" value="ECO:0007669"/>
    <property type="project" value="InterPro"/>
</dbReference>
<sequence>MPSDTRRSHVRRSNVTACARCKARKQRCDQNIPACSNCERAGVECVGHDVDGSVVPRSYIKNLEDHVALLEQEIQRYRSTDQSIPSETKPGPEFVEQVLAQASFVSLHTSSYPSPRYMGTGCGLPLLRLLLVGLGASAPIDRVSTCDPGLLSIADLLPHEVVVQLPANNVSLRLIDVYLEHSDFFSPIFYRADILGMLDAAGDIPCLKVRFKIFMIMAIALQVLNRTDSSISITRSDAFFSAASRILLTDSANLLTGDLEHMEILLLMIQYSSFSSSPAGTWHIIGLATRLAVDLGLHDEPPHRLRLDPLALDRRRRIFWATYTFERNLCAVLGRPVSIPDEAIFVSLPANSGPSRVALAVHLIKFRRFESEIMQILHQQPPLASRNFEHYSWRDDMRQRLYEWRTTVPFHENPTQLAPMEIFDGYLYNSLVHLFSPSRHISILSADDLVFLADCAKRSIEAYRSSFRDGKLRFYWRTIHNLFRSGVSLIYCLKNWPQGRDLDTRSAHTTINLCSSVLWGMVERYPEGKPGRDTFETLYQSFQQSNTEHLSHLQTQSFPFADSLGFAPATLDTSKVSSGPIPDDSVLEDVSLPHLYAWDL</sequence>
<protein>
    <recommendedName>
        <fullName evidence="8">Zn(2)-C6 fungal-type domain-containing protein</fullName>
    </recommendedName>
</protein>
<dbReference type="Pfam" id="PF04082">
    <property type="entry name" value="Fungal_trans"/>
    <property type="match status" value="1"/>
</dbReference>
<proteinExistence type="predicted"/>
<dbReference type="RefSeq" id="XP_033524081.1">
    <property type="nucleotide sequence ID" value="XM_033665891.1"/>
</dbReference>
<name>A0A6A6ACR3_9PLEO</name>
<dbReference type="InterPro" id="IPR036864">
    <property type="entry name" value="Zn2-C6_fun-type_DNA-bd_sf"/>
</dbReference>
<dbReference type="InterPro" id="IPR001138">
    <property type="entry name" value="Zn2Cys6_DnaBD"/>
</dbReference>
<dbReference type="Proteomes" id="UP000799771">
    <property type="component" value="Unassembled WGS sequence"/>
</dbReference>
<dbReference type="GO" id="GO:0005634">
    <property type="term" value="C:nucleus"/>
    <property type="evidence" value="ECO:0007669"/>
    <property type="project" value="UniProtKB-SubCell"/>
</dbReference>
<dbReference type="GO" id="GO:0008270">
    <property type="term" value="F:zinc ion binding"/>
    <property type="evidence" value="ECO:0007669"/>
    <property type="project" value="InterPro"/>
</dbReference>
<dbReference type="InterPro" id="IPR007219">
    <property type="entry name" value="XnlR_reg_dom"/>
</dbReference>
<evidence type="ECO:0000256" key="4">
    <source>
        <dbReference type="ARBA" id="ARBA00023015"/>
    </source>
</evidence>
<evidence type="ECO:0000256" key="7">
    <source>
        <dbReference type="ARBA" id="ARBA00023242"/>
    </source>
</evidence>
<keyword evidence="4" id="KW-0805">Transcription regulation</keyword>
<dbReference type="PANTHER" id="PTHR47782">
    <property type="entry name" value="ZN(II)2CYS6 TRANSCRIPTION FACTOR (EUROFUNG)-RELATED"/>
    <property type="match status" value="1"/>
</dbReference>